<keyword evidence="3" id="KW-0378">Hydrolase</keyword>
<accession>A0ABS9Z829</accession>
<dbReference type="PANTHER" id="PTHR31616:SF0">
    <property type="entry name" value="GLUCAN 1,4-ALPHA-GLUCOSIDASE"/>
    <property type="match status" value="1"/>
</dbReference>
<dbReference type="Gene3D" id="1.50.10.10">
    <property type="match status" value="1"/>
</dbReference>
<organism evidence="3 4">
    <name type="scientific">Candidatus Rhodoblastus alkanivorans</name>
    <dbReference type="NCBI Taxonomy" id="2954117"/>
    <lineage>
        <taxon>Bacteria</taxon>
        <taxon>Pseudomonadati</taxon>
        <taxon>Pseudomonadota</taxon>
        <taxon>Alphaproteobacteria</taxon>
        <taxon>Hyphomicrobiales</taxon>
        <taxon>Rhodoblastaceae</taxon>
        <taxon>Rhodoblastus</taxon>
    </lineage>
</organism>
<dbReference type="EMBL" id="JAIVFP010000001">
    <property type="protein sequence ID" value="MCI4683757.1"/>
    <property type="molecule type" value="Genomic_DNA"/>
</dbReference>
<dbReference type="RefSeq" id="WP_243067690.1">
    <property type="nucleotide sequence ID" value="NZ_JAIVFK010000016.1"/>
</dbReference>
<sequence>MTIHPSLDLAVIGNGNLSALVDRSGAIVWMCWPRVDGDPLFCALIDGEKPEDGFFSIVFDDEKGETEQSYVRNSAIVRTIVRSESGAAFSITDFAPRFHRHDRLFNPPTIVRVLEPLSGLCRIRIRLRPRMAYGSLRPTPVMGSNHVRFAADGGGSIRLSTDAPVSYVATEGAFVLSRRMTLILHPDEPMSDSIPRVGREFQDRTLDSWHTWVRHLNLPFEWQEQVIRAAITLQLCSFEQTGAIVAALTTSMPEAPREQRNWDYRYCWIRDAYFTVLALNRVGASVTMERFIDYVTNIISMEGGSNMRPVYAILPESDLEERVAPDLAGYRGYGPVRIGNDAVNQVQHDVYGSVILAASQMFFDERLPKKGDEHLFAMLEPLGMRALAVALTTDAGIWEYRDKPSIHTYSAAMCWVACDRLARIATRLGLQERAEQWRKSADGLRNEILVRAWNAKLKVFTGSLDSDHIDASVLLLAELGLVKADDPKFVSTVEVIGDVLARNGYLFRYAAPDDFGAPSTAFTICSFWYVEALAAIGRPEEARVLFEKILARRNHVGLLSEDIDPVTGELWGNFPQTYSLVGIILCAMRLSKSWEVAR</sequence>
<evidence type="ECO:0000259" key="2">
    <source>
        <dbReference type="Pfam" id="PF19291"/>
    </source>
</evidence>
<dbReference type="GO" id="GO:0016787">
    <property type="term" value="F:hydrolase activity"/>
    <property type="evidence" value="ECO:0007669"/>
    <property type="project" value="UniProtKB-KW"/>
</dbReference>
<comment type="caution">
    <text evidence="3">The sequence shown here is derived from an EMBL/GenBank/DDBJ whole genome shotgun (WGS) entry which is preliminary data.</text>
</comment>
<dbReference type="InterPro" id="IPR045582">
    <property type="entry name" value="Trehalase-like_N"/>
</dbReference>
<proteinExistence type="predicted"/>
<gene>
    <name evidence="3" type="ORF">K2U94_13455</name>
</gene>
<evidence type="ECO:0000259" key="1">
    <source>
        <dbReference type="Pfam" id="PF00723"/>
    </source>
</evidence>
<keyword evidence="4" id="KW-1185">Reference proteome</keyword>
<evidence type="ECO:0000313" key="3">
    <source>
        <dbReference type="EMBL" id="MCI4683757.1"/>
    </source>
</evidence>
<dbReference type="InterPro" id="IPR012341">
    <property type="entry name" value="6hp_glycosidase-like_sf"/>
</dbReference>
<dbReference type="Pfam" id="PF00723">
    <property type="entry name" value="Glyco_hydro_15"/>
    <property type="match status" value="1"/>
</dbReference>
<reference evidence="3" key="1">
    <citation type="journal article" date="2022" name="ISME J.">
        <title>Identification of active gaseous-alkane degraders at natural gas seeps.</title>
        <authorList>
            <person name="Farhan Ul Haque M."/>
            <person name="Hernandez M."/>
            <person name="Crombie A.T."/>
            <person name="Murrell J.C."/>
        </authorList>
    </citation>
    <scope>NUCLEOTIDE SEQUENCE</scope>
    <source>
        <strain evidence="3">PC2</strain>
    </source>
</reference>
<name>A0ABS9Z829_9HYPH</name>
<feature type="domain" description="Trehalase-like N-terminal" evidence="2">
    <location>
        <begin position="9"/>
        <end position="136"/>
    </location>
</feature>
<dbReference type="PANTHER" id="PTHR31616">
    <property type="entry name" value="TREHALASE"/>
    <property type="match status" value="1"/>
</dbReference>
<protein>
    <submittedName>
        <fullName evidence="3">Glycoside hydrolase family 15 protein</fullName>
    </submittedName>
</protein>
<evidence type="ECO:0000313" key="4">
    <source>
        <dbReference type="Proteomes" id="UP001139104"/>
    </source>
</evidence>
<dbReference type="Proteomes" id="UP001139104">
    <property type="component" value="Unassembled WGS sequence"/>
</dbReference>
<dbReference type="InterPro" id="IPR008928">
    <property type="entry name" value="6-hairpin_glycosidase_sf"/>
</dbReference>
<dbReference type="InterPro" id="IPR011613">
    <property type="entry name" value="GH15-like"/>
</dbReference>
<feature type="domain" description="GH15-like" evidence="1">
    <location>
        <begin position="226"/>
        <end position="585"/>
    </location>
</feature>
<dbReference type="SUPFAM" id="SSF48208">
    <property type="entry name" value="Six-hairpin glycosidases"/>
    <property type="match status" value="1"/>
</dbReference>
<dbReference type="Pfam" id="PF19291">
    <property type="entry name" value="TREH_N"/>
    <property type="match status" value="1"/>
</dbReference>